<feature type="transmembrane region" description="Helical" evidence="1">
    <location>
        <begin position="69"/>
        <end position="87"/>
    </location>
</feature>
<sequence>MTETLPPRTPTRLLDVDALRGFALFGILAVNLAFFASGYPFHLVADPAHDSWRDETAEFGVRLLFEMKFYLLFSFLFSFTLQLAAAGRAGANFTARSSAGSADSSCSAACMRCCCSTATS</sequence>
<dbReference type="PANTHER" id="PTHR30590">
    <property type="entry name" value="INNER MEMBRANE PROTEIN"/>
    <property type="match status" value="1"/>
</dbReference>
<reference evidence="3" key="1">
    <citation type="submission" date="2015-11" db="EMBL/GenBank/DDBJ databases">
        <authorList>
            <consortium name="Cross-ministerial Strategic Innovation Promotion Program (SIP) consortium"/>
            <person name="Tomihama T."/>
            <person name="Ikenaga M."/>
            <person name="Sakai M."/>
            <person name="Okubo T."/>
            <person name="Ikeda S."/>
        </authorList>
    </citation>
    <scope>NUCLEOTIDE SEQUENCE [LARGE SCALE GENOMIC DNA]</scope>
    <source>
        <strain evidence="3">S58</strain>
    </source>
</reference>
<dbReference type="Proteomes" id="UP000067448">
    <property type="component" value="Unassembled WGS sequence"/>
</dbReference>
<accession>A0A100JW56</accession>
<evidence type="ECO:0008006" key="4">
    <source>
        <dbReference type="Google" id="ProtNLM"/>
    </source>
</evidence>
<reference evidence="2 3" key="2">
    <citation type="journal article" date="2016" name="Genome Announc.">
        <title>Draft Genome Sequences of Streptomyces scabiei S58, Streptomyces turgidiscabies T45, and Streptomyces acidiscabies a10, the Pathogens of Potato Common Scab, Isolated in Japan.</title>
        <authorList>
            <person name="Tomihama T."/>
            <person name="Nishi Y."/>
            <person name="Sakai M."/>
            <person name="Ikenaga M."/>
            <person name="Okubo T."/>
            <person name="Ikeda S."/>
        </authorList>
    </citation>
    <scope>NUCLEOTIDE SEQUENCE [LARGE SCALE GENOMIC DNA]</scope>
    <source>
        <strain evidence="2 3">S58</strain>
    </source>
</reference>
<comment type="caution">
    <text evidence="2">The sequence shown here is derived from an EMBL/GenBank/DDBJ whole genome shotgun (WGS) entry which is preliminary data.</text>
</comment>
<keyword evidence="1" id="KW-0472">Membrane</keyword>
<name>A0A100JW56_STRSC</name>
<protein>
    <recommendedName>
        <fullName evidence="4">DUF418 domain-containing protein</fullName>
    </recommendedName>
</protein>
<dbReference type="EMBL" id="BCMM01000045">
    <property type="protein sequence ID" value="GAQ66774.1"/>
    <property type="molecule type" value="Genomic_DNA"/>
</dbReference>
<feature type="transmembrane region" description="Helical" evidence="1">
    <location>
        <begin position="21"/>
        <end position="41"/>
    </location>
</feature>
<organism evidence="2 3">
    <name type="scientific">Streptomyces scabiei</name>
    <dbReference type="NCBI Taxonomy" id="1930"/>
    <lineage>
        <taxon>Bacteria</taxon>
        <taxon>Bacillati</taxon>
        <taxon>Actinomycetota</taxon>
        <taxon>Actinomycetes</taxon>
        <taxon>Kitasatosporales</taxon>
        <taxon>Streptomycetaceae</taxon>
        <taxon>Streptomyces</taxon>
    </lineage>
</organism>
<dbReference type="InterPro" id="IPR052529">
    <property type="entry name" value="Bact_Transport_Assoc"/>
</dbReference>
<evidence type="ECO:0000313" key="3">
    <source>
        <dbReference type="Proteomes" id="UP000067448"/>
    </source>
</evidence>
<keyword evidence="1" id="KW-0812">Transmembrane</keyword>
<evidence type="ECO:0000313" key="2">
    <source>
        <dbReference type="EMBL" id="GAQ66774.1"/>
    </source>
</evidence>
<dbReference type="PANTHER" id="PTHR30590:SF2">
    <property type="entry name" value="INNER MEMBRANE PROTEIN"/>
    <property type="match status" value="1"/>
</dbReference>
<reference evidence="3" key="3">
    <citation type="submission" date="2016-02" db="EMBL/GenBank/DDBJ databases">
        <title>Draft genome of pathogenic Streptomyces sp. in Japan.</title>
        <authorList>
            <person name="Tomihama T."/>
            <person name="Ikenaga M."/>
            <person name="Sakai M."/>
            <person name="Okubo T."/>
            <person name="Ikeda S."/>
        </authorList>
    </citation>
    <scope>NUCLEOTIDE SEQUENCE [LARGE SCALE GENOMIC DNA]</scope>
    <source>
        <strain evidence="3">S58</strain>
    </source>
</reference>
<keyword evidence="1" id="KW-1133">Transmembrane helix</keyword>
<dbReference type="RefSeq" id="WP_234385842.1">
    <property type="nucleotide sequence ID" value="NZ_BCMM01000045.1"/>
</dbReference>
<evidence type="ECO:0000256" key="1">
    <source>
        <dbReference type="SAM" id="Phobius"/>
    </source>
</evidence>
<dbReference type="AlphaFoldDB" id="A0A100JW56"/>
<proteinExistence type="predicted"/>
<gene>
    <name evidence="2" type="ORF">SsS58_07213</name>
</gene>